<dbReference type="STRING" id="264951.A0A443I2X0"/>
<feature type="region of interest" description="Disordered" evidence="1">
    <location>
        <begin position="174"/>
        <end position="301"/>
    </location>
</feature>
<dbReference type="RefSeq" id="XP_028488084.1">
    <property type="nucleotide sequence ID" value="XM_028632666.1"/>
</dbReference>
<sequence length="301" mass="33062">MPPLRSVYAGGYNEGIRRQLDNIVLPDKVKCETCKKIRMQSAFSKRQLDVLRNAMVQLGATALSGPGYAKCRTCVGNQTVEMTCSSCDKVKGLDEFAKAQRHNPDTARCLNCVQNHLEAEPVLEETRLRKENDIESTTGTSQYDDGTTRRSFRDFSVGDEDSIFNYAPSVAFTEDEDDASVGGGVWVEPERQDDNSNANDGRPFTAYDSKGIPHRRMGSQPQAAKPGFPRGGNSGGIATTESGDFHAPRARPQQKKSRGFAKISGPRFKPGEAPTMRIPESNGKMIAESDDEEGLDPQDYL</sequence>
<evidence type="ECO:0000313" key="4">
    <source>
        <dbReference type="Proteomes" id="UP000283841"/>
    </source>
</evidence>
<keyword evidence="4" id="KW-1185">Reference proteome</keyword>
<dbReference type="VEuPathDB" id="FungiDB:C8Q69DRAFT_505073"/>
<name>A0A443I2X0_BYSSP</name>
<dbReference type="InterPro" id="IPR024630">
    <property type="entry name" value="Stc1"/>
</dbReference>
<evidence type="ECO:0000256" key="1">
    <source>
        <dbReference type="SAM" id="MobiDB-lite"/>
    </source>
</evidence>
<reference evidence="3 4" key="1">
    <citation type="journal article" date="2018" name="Front. Microbiol.">
        <title>Genomic and genetic insights into a cosmopolitan fungus, Paecilomyces variotii (Eurotiales).</title>
        <authorList>
            <person name="Urquhart A.S."/>
            <person name="Mondo S.J."/>
            <person name="Makela M.R."/>
            <person name="Hane J.K."/>
            <person name="Wiebenga A."/>
            <person name="He G."/>
            <person name="Mihaltcheva S."/>
            <person name="Pangilinan J."/>
            <person name="Lipzen A."/>
            <person name="Barry K."/>
            <person name="de Vries R.P."/>
            <person name="Grigoriev I.V."/>
            <person name="Idnurm A."/>
        </authorList>
    </citation>
    <scope>NUCLEOTIDE SEQUENCE [LARGE SCALE GENOMIC DNA]</scope>
    <source>
        <strain evidence="3 4">CBS 101075</strain>
    </source>
</reference>
<evidence type="ECO:0000259" key="2">
    <source>
        <dbReference type="Pfam" id="PF12898"/>
    </source>
</evidence>
<feature type="compositionally biased region" description="Polar residues" evidence="1">
    <location>
        <begin position="135"/>
        <end position="145"/>
    </location>
</feature>
<organism evidence="3 4">
    <name type="scientific">Byssochlamys spectabilis</name>
    <name type="common">Paecilomyces variotii</name>
    <dbReference type="NCBI Taxonomy" id="264951"/>
    <lineage>
        <taxon>Eukaryota</taxon>
        <taxon>Fungi</taxon>
        <taxon>Dikarya</taxon>
        <taxon>Ascomycota</taxon>
        <taxon>Pezizomycotina</taxon>
        <taxon>Eurotiomycetes</taxon>
        <taxon>Eurotiomycetidae</taxon>
        <taxon>Eurotiales</taxon>
        <taxon>Thermoascaceae</taxon>
        <taxon>Paecilomyces</taxon>
    </lineage>
</organism>
<protein>
    <submittedName>
        <fullName evidence="3">Stc1 domain-containing protein</fullName>
    </submittedName>
</protein>
<accession>A0A443I2X0</accession>
<dbReference type="Proteomes" id="UP000283841">
    <property type="component" value="Unassembled WGS sequence"/>
</dbReference>
<dbReference type="Pfam" id="PF12898">
    <property type="entry name" value="Stc1"/>
    <property type="match status" value="1"/>
</dbReference>
<feature type="domain" description="Stc1" evidence="2">
    <location>
        <begin position="30"/>
        <end position="114"/>
    </location>
</feature>
<dbReference type="AlphaFoldDB" id="A0A443I2X0"/>
<gene>
    <name evidence="3" type="ORF">C8Q69DRAFT_505073</name>
</gene>
<dbReference type="EMBL" id="RCNU01000002">
    <property type="protein sequence ID" value="RWQ98439.1"/>
    <property type="molecule type" value="Genomic_DNA"/>
</dbReference>
<dbReference type="OrthoDB" id="3514033at2759"/>
<feature type="compositionally biased region" description="Basic residues" evidence="1">
    <location>
        <begin position="248"/>
        <end position="259"/>
    </location>
</feature>
<proteinExistence type="predicted"/>
<evidence type="ECO:0000313" key="3">
    <source>
        <dbReference type="EMBL" id="RWQ98439.1"/>
    </source>
</evidence>
<dbReference type="GeneID" id="39601943"/>
<comment type="caution">
    <text evidence="3">The sequence shown here is derived from an EMBL/GenBank/DDBJ whole genome shotgun (WGS) entry which is preliminary data.</text>
</comment>
<feature type="compositionally biased region" description="Acidic residues" evidence="1">
    <location>
        <begin position="288"/>
        <end position="301"/>
    </location>
</feature>
<feature type="region of interest" description="Disordered" evidence="1">
    <location>
        <begin position="128"/>
        <end position="151"/>
    </location>
</feature>